<evidence type="ECO:0000256" key="1">
    <source>
        <dbReference type="ARBA" id="ARBA00008136"/>
    </source>
</evidence>
<dbReference type="InterPro" id="IPR003738">
    <property type="entry name" value="SRAP"/>
</dbReference>
<evidence type="ECO:0000256" key="4">
    <source>
        <dbReference type="ARBA" id="ARBA00022801"/>
    </source>
</evidence>
<keyword evidence="5" id="KW-0190">Covalent protein-DNA linkage</keyword>
<feature type="region of interest" description="Disordered" evidence="8">
    <location>
        <begin position="246"/>
        <end position="289"/>
    </location>
</feature>
<dbReference type="EMBL" id="JACGCM010002131">
    <property type="protein sequence ID" value="KAF6144267.1"/>
    <property type="molecule type" value="Genomic_DNA"/>
</dbReference>
<evidence type="ECO:0000256" key="6">
    <source>
        <dbReference type="ARBA" id="ARBA00023125"/>
    </source>
</evidence>
<evidence type="ECO:0000256" key="7">
    <source>
        <dbReference type="ARBA" id="ARBA00023239"/>
    </source>
</evidence>
<name>A0A7J7LNQ7_9MAGN</name>
<keyword evidence="10" id="KW-1185">Reference proteome</keyword>
<dbReference type="GO" id="GO:0008233">
    <property type="term" value="F:peptidase activity"/>
    <property type="evidence" value="ECO:0007669"/>
    <property type="project" value="UniProtKB-KW"/>
</dbReference>
<dbReference type="Pfam" id="PF02586">
    <property type="entry name" value="SRAP"/>
    <property type="match status" value="1"/>
</dbReference>
<dbReference type="GO" id="GO:0016829">
    <property type="term" value="F:lyase activity"/>
    <property type="evidence" value="ECO:0007669"/>
    <property type="project" value="UniProtKB-KW"/>
</dbReference>
<comment type="caution">
    <text evidence="9">The sequence shown here is derived from an EMBL/GenBank/DDBJ whole genome shotgun (WGS) entry which is preliminary data.</text>
</comment>
<protein>
    <recommendedName>
        <fullName evidence="11">Embryonic stem cell-specific 5-hydroxymethylcytosine-binding protein</fullName>
    </recommendedName>
</protein>
<accession>A0A7J7LNQ7</accession>
<dbReference type="InterPro" id="IPR036590">
    <property type="entry name" value="SRAP-like"/>
</dbReference>
<dbReference type="AlphaFoldDB" id="A0A7J7LNQ7"/>
<proteinExistence type="inferred from homology"/>
<dbReference type="PANTHER" id="PTHR13604:SF0">
    <property type="entry name" value="ABASIC SITE PROCESSING PROTEIN HMCES"/>
    <property type="match status" value="1"/>
</dbReference>
<gene>
    <name evidence="9" type="ORF">GIB67_024494</name>
</gene>
<dbReference type="SUPFAM" id="SSF143081">
    <property type="entry name" value="BB1717-like"/>
    <property type="match status" value="1"/>
</dbReference>
<evidence type="ECO:0000313" key="10">
    <source>
        <dbReference type="Proteomes" id="UP000541444"/>
    </source>
</evidence>
<dbReference type="PANTHER" id="PTHR13604">
    <property type="entry name" value="DC12-RELATED"/>
    <property type="match status" value="1"/>
</dbReference>
<dbReference type="GO" id="GO:0106300">
    <property type="term" value="P:protein-DNA covalent cross-linking repair"/>
    <property type="evidence" value="ECO:0007669"/>
    <property type="project" value="InterPro"/>
</dbReference>
<evidence type="ECO:0000313" key="9">
    <source>
        <dbReference type="EMBL" id="KAF6144267.1"/>
    </source>
</evidence>
<keyword evidence="4" id="KW-0378">Hydrolase</keyword>
<keyword evidence="7" id="KW-0456">Lyase</keyword>
<sequence length="393" mass="44996">MCGRARCTLRADAISGACGINNSSVRNVQIDRYRPRYNVAPGSNVPVVRRGSDGHVLHCMKWGLIPSFTKKTDKPDHYKMFNARSESVSEKASFRRLIPNNRCLVVVEGFYEWKKDGSKKQPYYIHFNHGKPLVLAALYDSWRNSQEEALYTFTILTTSCSSVLQWLHDRMPVILGDQNSIDLWLNGSSSSKFDTLLKPYEESDLVWYPVTPAIGKPSFDGLECIKEIQLKAKEKNLISNFFSKKKDNNEAESNPSSRVPSENIKEEDETTNEHDEKNPSVGEAEEKCGIKQEYEEVEEKCEMKQEHEEADEKCGIKQEYEEAEEKCGIKQQYEEAEEKCGIKRDYIELSSKTEASNDNVQRKRVMSPVKKLAKVKNPNEKQQTTLLSYFGKS</sequence>
<evidence type="ECO:0008006" key="11">
    <source>
        <dbReference type="Google" id="ProtNLM"/>
    </source>
</evidence>
<dbReference type="GO" id="GO:0003697">
    <property type="term" value="F:single-stranded DNA binding"/>
    <property type="evidence" value="ECO:0007669"/>
    <property type="project" value="InterPro"/>
</dbReference>
<keyword evidence="6" id="KW-0238">DNA-binding</keyword>
<feature type="compositionally biased region" description="Basic and acidic residues" evidence="8">
    <location>
        <begin position="271"/>
        <end position="289"/>
    </location>
</feature>
<dbReference type="OrthoDB" id="2111841at2759"/>
<dbReference type="Gene3D" id="3.90.1680.10">
    <property type="entry name" value="SOS response associated peptidase-like"/>
    <property type="match status" value="1"/>
</dbReference>
<evidence type="ECO:0000256" key="3">
    <source>
        <dbReference type="ARBA" id="ARBA00022763"/>
    </source>
</evidence>
<reference evidence="9 10" key="1">
    <citation type="journal article" date="2020" name="IScience">
        <title>Genome Sequencing of the Endangered Kingdonia uniflora (Circaeasteraceae, Ranunculales) Reveals Potential Mechanisms of Evolutionary Specialization.</title>
        <authorList>
            <person name="Sun Y."/>
            <person name="Deng T."/>
            <person name="Zhang A."/>
            <person name="Moore M.J."/>
            <person name="Landis J.B."/>
            <person name="Lin N."/>
            <person name="Zhang H."/>
            <person name="Zhang X."/>
            <person name="Huang J."/>
            <person name="Zhang X."/>
            <person name="Sun H."/>
            <person name="Wang H."/>
        </authorList>
    </citation>
    <scope>NUCLEOTIDE SEQUENCE [LARGE SCALE GENOMIC DNA]</scope>
    <source>
        <strain evidence="9">TB1705</strain>
        <tissue evidence="9">Leaf</tissue>
    </source>
</reference>
<dbReference type="GO" id="GO:0006508">
    <property type="term" value="P:proteolysis"/>
    <property type="evidence" value="ECO:0007669"/>
    <property type="project" value="UniProtKB-KW"/>
</dbReference>
<feature type="compositionally biased region" description="Polar residues" evidence="8">
    <location>
        <begin position="251"/>
        <end position="260"/>
    </location>
</feature>
<evidence type="ECO:0000256" key="2">
    <source>
        <dbReference type="ARBA" id="ARBA00022670"/>
    </source>
</evidence>
<evidence type="ECO:0000256" key="8">
    <source>
        <dbReference type="SAM" id="MobiDB-lite"/>
    </source>
</evidence>
<organism evidence="9 10">
    <name type="scientific">Kingdonia uniflora</name>
    <dbReference type="NCBI Taxonomy" id="39325"/>
    <lineage>
        <taxon>Eukaryota</taxon>
        <taxon>Viridiplantae</taxon>
        <taxon>Streptophyta</taxon>
        <taxon>Embryophyta</taxon>
        <taxon>Tracheophyta</taxon>
        <taxon>Spermatophyta</taxon>
        <taxon>Magnoliopsida</taxon>
        <taxon>Ranunculales</taxon>
        <taxon>Circaeasteraceae</taxon>
        <taxon>Kingdonia</taxon>
    </lineage>
</organism>
<evidence type="ECO:0000256" key="5">
    <source>
        <dbReference type="ARBA" id="ARBA00023124"/>
    </source>
</evidence>
<keyword evidence="2" id="KW-0645">Protease</keyword>
<comment type="similarity">
    <text evidence="1">Belongs to the SOS response-associated peptidase family.</text>
</comment>
<dbReference type="Proteomes" id="UP000541444">
    <property type="component" value="Unassembled WGS sequence"/>
</dbReference>
<keyword evidence="3" id="KW-0227">DNA damage</keyword>